<dbReference type="AlphaFoldDB" id="A0A0A9G4G7"/>
<name>A0A0A9G4G7_ARUDO</name>
<feature type="compositionally biased region" description="Basic and acidic residues" evidence="1">
    <location>
        <begin position="84"/>
        <end position="96"/>
    </location>
</feature>
<evidence type="ECO:0000256" key="1">
    <source>
        <dbReference type="SAM" id="MobiDB-lite"/>
    </source>
</evidence>
<feature type="compositionally biased region" description="Polar residues" evidence="1">
    <location>
        <begin position="41"/>
        <end position="55"/>
    </location>
</feature>
<feature type="region of interest" description="Disordered" evidence="1">
    <location>
        <begin position="1"/>
        <end position="96"/>
    </location>
</feature>
<reference evidence="2" key="1">
    <citation type="submission" date="2014-09" db="EMBL/GenBank/DDBJ databases">
        <authorList>
            <person name="Magalhaes I.L.F."/>
            <person name="Oliveira U."/>
            <person name="Santos F.R."/>
            <person name="Vidigal T.H.D.A."/>
            <person name="Brescovit A.D."/>
            <person name="Santos A.J."/>
        </authorList>
    </citation>
    <scope>NUCLEOTIDE SEQUENCE</scope>
    <source>
        <tissue evidence="2">Shoot tissue taken approximately 20 cm above the soil surface</tissue>
    </source>
</reference>
<organism evidence="2">
    <name type="scientific">Arundo donax</name>
    <name type="common">Giant reed</name>
    <name type="synonym">Donax arundinaceus</name>
    <dbReference type="NCBI Taxonomy" id="35708"/>
    <lineage>
        <taxon>Eukaryota</taxon>
        <taxon>Viridiplantae</taxon>
        <taxon>Streptophyta</taxon>
        <taxon>Embryophyta</taxon>
        <taxon>Tracheophyta</taxon>
        <taxon>Spermatophyta</taxon>
        <taxon>Magnoliopsida</taxon>
        <taxon>Liliopsida</taxon>
        <taxon>Poales</taxon>
        <taxon>Poaceae</taxon>
        <taxon>PACMAD clade</taxon>
        <taxon>Arundinoideae</taxon>
        <taxon>Arundineae</taxon>
        <taxon>Arundo</taxon>
    </lineage>
</organism>
<proteinExistence type="predicted"/>
<protein>
    <submittedName>
        <fullName evidence="2">Uncharacterized protein</fullName>
    </submittedName>
</protein>
<sequence length="96" mass="9963">MLPPGKSLSPVISPGGGPLSQGLRWTSVASPFSPYHHGSSVIRSPVSNHVQSPGTLPTILSPGGSPPACQTPMQSSPKSTRVSRNPDEKHKKDGES</sequence>
<feature type="compositionally biased region" description="Polar residues" evidence="1">
    <location>
        <begin position="71"/>
        <end position="83"/>
    </location>
</feature>
<evidence type="ECO:0000313" key="2">
    <source>
        <dbReference type="EMBL" id="JAE19970.1"/>
    </source>
</evidence>
<dbReference type="EMBL" id="GBRH01177926">
    <property type="protein sequence ID" value="JAE19970.1"/>
    <property type="molecule type" value="Transcribed_RNA"/>
</dbReference>
<accession>A0A0A9G4G7</accession>
<reference evidence="2" key="2">
    <citation type="journal article" date="2015" name="Data Brief">
        <title>Shoot transcriptome of the giant reed, Arundo donax.</title>
        <authorList>
            <person name="Barrero R.A."/>
            <person name="Guerrero F.D."/>
            <person name="Moolhuijzen P."/>
            <person name="Goolsby J.A."/>
            <person name="Tidwell J."/>
            <person name="Bellgard S.E."/>
            <person name="Bellgard M.I."/>
        </authorList>
    </citation>
    <scope>NUCLEOTIDE SEQUENCE</scope>
    <source>
        <tissue evidence="2">Shoot tissue taken approximately 20 cm above the soil surface</tissue>
    </source>
</reference>